<protein>
    <submittedName>
        <fullName evidence="2">Uncharacterized protein</fullName>
    </submittedName>
</protein>
<dbReference type="Pfam" id="PF00498">
    <property type="entry name" value="FHA"/>
    <property type="match status" value="1"/>
</dbReference>
<comment type="caution">
    <text evidence="2">The sequence shown here is derived from an EMBL/GenBank/DDBJ whole genome shotgun (WGS) entry which is preliminary data.</text>
</comment>
<gene>
    <name evidence="2" type="ORF">A4X03_0g6086</name>
</gene>
<dbReference type="EMBL" id="LWDD02001088">
    <property type="protein sequence ID" value="KAE8252743.1"/>
    <property type="molecule type" value="Genomic_DNA"/>
</dbReference>
<evidence type="ECO:0000313" key="2">
    <source>
        <dbReference type="EMBL" id="KAE8252743.1"/>
    </source>
</evidence>
<evidence type="ECO:0000256" key="1">
    <source>
        <dbReference type="SAM" id="MobiDB-lite"/>
    </source>
</evidence>
<evidence type="ECO:0000313" key="3">
    <source>
        <dbReference type="Proteomes" id="UP000077671"/>
    </source>
</evidence>
<reference evidence="2" key="2">
    <citation type="journal article" date="2019" name="IMA Fungus">
        <title>Genome sequencing and comparison of five Tilletia species to identify candidate genes for the detection of regulated species infecting wheat.</title>
        <authorList>
            <person name="Nguyen H.D.T."/>
            <person name="Sultana T."/>
            <person name="Kesanakurti P."/>
            <person name="Hambleton S."/>
        </authorList>
    </citation>
    <scope>NUCLEOTIDE SEQUENCE</scope>
    <source>
        <strain evidence="2">DAOMC 238032</strain>
    </source>
</reference>
<organism evidence="2 3">
    <name type="scientific">Tilletia caries</name>
    <name type="common">wheat bunt fungus</name>
    <dbReference type="NCBI Taxonomy" id="13290"/>
    <lineage>
        <taxon>Eukaryota</taxon>
        <taxon>Fungi</taxon>
        <taxon>Dikarya</taxon>
        <taxon>Basidiomycota</taxon>
        <taxon>Ustilaginomycotina</taxon>
        <taxon>Exobasidiomycetes</taxon>
        <taxon>Tilletiales</taxon>
        <taxon>Tilletiaceae</taxon>
        <taxon>Tilletia</taxon>
    </lineage>
</organism>
<feature type="compositionally biased region" description="Low complexity" evidence="1">
    <location>
        <begin position="221"/>
        <end position="333"/>
    </location>
</feature>
<proteinExistence type="predicted"/>
<dbReference type="CDD" id="cd00060">
    <property type="entry name" value="FHA"/>
    <property type="match status" value="1"/>
</dbReference>
<dbReference type="SUPFAM" id="SSF49879">
    <property type="entry name" value="SMAD/FHA domain"/>
    <property type="match status" value="1"/>
</dbReference>
<feature type="region of interest" description="Disordered" evidence="1">
    <location>
        <begin position="188"/>
        <end position="356"/>
    </location>
</feature>
<dbReference type="AlphaFoldDB" id="A0A177VCG6"/>
<sequence length="523" mass="55137">MPSSCSPLFLTLTPLDPFLPPQSIVFLPSDRFDLQLGGNKHEDYVRPSACPSPANFLFARHALGVEHASLSFLGDGLVGLVHNHSRDTTLVNDRRLKIAERSSLRDGDIIQLGFYESWDSSTEFVLGLQVHLQDYPARSSLAPAGDRGILFIPAPVSVFKHLHLTINRLEDLTQQLTSTQQQLKEALDRQTTHICTPPRPYGQLVNDLRSPLPNDVASDTLLPSSSPPSSASPLSSVLNRSLSASSPSSSSASESSASLASTSRPTSSSSTSAPLSSRTSRSASPSSPPSSTLSPTTPASTSSSSQTVPSSARTSSTSYSALSSTSVLTSVLPSSPPTLLPEPSSSPQLDIDQHSHDVPDAAGVVSAIFNSRPEYVDGTADEHQCPHSAIISAPSSHRSSVSQAPSSYSSMLSSMDVALSRVGAGWIHARREVVRVSDYPARSSAANRVRTAESLPSPLDVALSRIRTALIAARRFMPVSSSSSAANTSSTRVSGVLPPTASGFPTMEQILAQASGQSTSSCR</sequence>
<dbReference type="InterPro" id="IPR008984">
    <property type="entry name" value="SMAD_FHA_dom_sf"/>
</dbReference>
<dbReference type="Gene3D" id="2.60.200.20">
    <property type="match status" value="1"/>
</dbReference>
<name>A0A177VCG6_9BASI</name>
<dbReference type="InterPro" id="IPR000253">
    <property type="entry name" value="FHA_dom"/>
</dbReference>
<reference evidence="2" key="1">
    <citation type="submission" date="2016-04" db="EMBL/GenBank/DDBJ databases">
        <authorList>
            <person name="Nguyen H.D."/>
            <person name="Kesanakurti P."/>
            <person name="Cullis J."/>
            <person name="Levesque C.A."/>
            <person name="Hambleton S."/>
        </authorList>
    </citation>
    <scope>NUCLEOTIDE SEQUENCE</scope>
    <source>
        <strain evidence="2">DAOMC 238032</strain>
    </source>
</reference>
<accession>A0A177VCG6</accession>
<dbReference type="Proteomes" id="UP000077671">
    <property type="component" value="Unassembled WGS sequence"/>
</dbReference>